<keyword evidence="1" id="KW-0175">Coiled coil</keyword>
<gene>
    <name evidence="3" type="ORF">CC78DRAFT_81238</name>
</gene>
<dbReference type="AlphaFoldDB" id="A0A9P4K1W2"/>
<feature type="region of interest" description="Disordered" evidence="2">
    <location>
        <begin position="342"/>
        <end position="366"/>
    </location>
</feature>
<comment type="caution">
    <text evidence="3">The sequence shown here is derived from an EMBL/GenBank/DDBJ whole genome shotgun (WGS) entry which is preliminary data.</text>
</comment>
<proteinExistence type="predicted"/>
<evidence type="ECO:0000256" key="2">
    <source>
        <dbReference type="SAM" id="MobiDB-lite"/>
    </source>
</evidence>
<protein>
    <submittedName>
        <fullName evidence="3">Uncharacterized protein</fullName>
    </submittedName>
</protein>
<accession>A0A9P4K1W2</accession>
<keyword evidence="4" id="KW-1185">Reference proteome</keyword>
<reference evidence="4" key="1">
    <citation type="journal article" date="2020" name="Stud. Mycol.">
        <title>101 Dothideomycetes genomes: A test case for predicting lifestyles and emergence of pathogens.</title>
        <authorList>
            <person name="Haridas S."/>
            <person name="Albert R."/>
            <person name="Binder M."/>
            <person name="Bloem J."/>
            <person name="LaButti K."/>
            <person name="Salamov A."/>
            <person name="Andreopoulos B."/>
            <person name="Baker S."/>
            <person name="Barry K."/>
            <person name="Bills G."/>
            <person name="Bluhm B."/>
            <person name="Cannon C."/>
            <person name="Castanera R."/>
            <person name="Culley D."/>
            <person name="Daum C."/>
            <person name="Ezra D."/>
            <person name="Gonzalez J."/>
            <person name="Henrissat B."/>
            <person name="Kuo A."/>
            <person name="Liang C."/>
            <person name="Lipzen A."/>
            <person name="Lutzoni F."/>
            <person name="Magnuson J."/>
            <person name="Mondo S."/>
            <person name="Nolan M."/>
            <person name="Ohm R."/>
            <person name="Pangilinan J."/>
            <person name="Park H.-J."/>
            <person name="Ramirez L."/>
            <person name="Alfaro M."/>
            <person name="Sun H."/>
            <person name="Tritt A."/>
            <person name="Yoshinaga Y."/>
            <person name="Zwiers L.-H."/>
            <person name="Turgeon B."/>
            <person name="Goodwin S."/>
            <person name="Spatafora J."/>
            <person name="Crous P."/>
            <person name="Grigoriev I."/>
        </authorList>
    </citation>
    <scope>NUCLEOTIDE SEQUENCE [LARGE SCALE GENOMIC DNA]</scope>
    <source>
        <strain evidence="4">CBS 304.66</strain>
    </source>
</reference>
<dbReference type="EMBL" id="ML986717">
    <property type="protein sequence ID" value="KAF2259218.1"/>
    <property type="molecule type" value="Genomic_DNA"/>
</dbReference>
<evidence type="ECO:0000256" key="1">
    <source>
        <dbReference type="SAM" id="Coils"/>
    </source>
</evidence>
<evidence type="ECO:0000313" key="3">
    <source>
        <dbReference type="EMBL" id="KAF2259218.1"/>
    </source>
</evidence>
<dbReference type="Proteomes" id="UP000800093">
    <property type="component" value="Unassembled WGS sequence"/>
</dbReference>
<evidence type="ECO:0000313" key="4">
    <source>
        <dbReference type="Proteomes" id="UP000800093"/>
    </source>
</evidence>
<feature type="coiled-coil region" evidence="1">
    <location>
        <begin position="207"/>
        <end position="241"/>
    </location>
</feature>
<organism evidence="3 4">
    <name type="scientific">Lojkania enalia</name>
    <dbReference type="NCBI Taxonomy" id="147567"/>
    <lineage>
        <taxon>Eukaryota</taxon>
        <taxon>Fungi</taxon>
        <taxon>Dikarya</taxon>
        <taxon>Ascomycota</taxon>
        <taxon>Pezizomycotina</taxon>
        <taxon>Dothideomycetes</taxon>
        <taxon>Pleosporomycetidae</taxon>
        <taxon>Pleosporales</taxon>
        <taxon>Pleosporales incertae sedis</taxon>
        <taxon>Lojkania</taxon>
    </lineage>
</organism>
<sequence length="366" mass="40574">MPASVPMVPPGCEQDCRRRHYSKNLNDARSNVADDGHLEFYPTATALPAVTSVMALPPMGGATTITNQGLHSLYDGVPVVNLPRRGLFQQPAILRSAAAAPPDASRAIAHMSATERAGNTLTTTNRRAYANAENTSTAIDTDPLRTMPDTTLTLQGTGGDAPETTQASSSIQFNNRKHVQSLIDYVSSECTTTGPTTPLKEHLLHVSKALQDKLDVIAAEREEAEAKYAIEKEQADYHNRQMLERQARGIQMMSIVFKDGEREERAMASATDQMHQALVHSRQGRWHDSRVEEAREKMRKCDENVADAGLEFHTEMARLMMGWKETRRVPLDTKDQLVQTECRRYSGKGEGRGKVMEKKGKGKMEQ</sequence>
<name>A0A9P4K1W2_9PLEO</name>